<dbReference type="PaxDb" id="35128-Thaps23614"/>
<protein>
    <submittedName>
        <fullName evidence="1">Uncharacterized protein</fullName>
    </submittedName>
</protein>
<reference evidence="1 2" key="2">
    <citation type="journal article" date="2008" name="Nature">
        <title>The Phaeodactylum genome reveals the evolutionary history of diatom genomes.</title>
        <authorList>
            <person name="Bowler C."/>
            <person name="Allen A.E."/>
            <person name="Badger J.H."/>
            <person name="Grimwood J."/>
            <person name="Jabbari K."/>
            <person name="Kuo A."/>
            <person name="Maheswari U."/>
            <person name="Martens C."/>
            <person name="Maumus F."/>
            <person name="Otillar R.P."/>
            <person name="Rayko E."/>
            <person name="Salamov A."/>
            <person name="Vandepoele K."/>
            <person name="Beszteri B."/>
            <person name="Gruber A."/>
            <person name="Heijde M."/>
            <person name="Katinka M."/>
            <person name="Mock T."/>
            <person name="Valentin K."/>
            <person name="Verret F."/>
            <person name="Berges J.A."/>
            <person name="Brownlee C."/>
            <person name="Cadoret J.P."/>
            <person name="Chiovitti A."/>
            <person name="Choi C.J."/>
            <person name="Coesel S."/>
            <person name="De Martino A."/>
            <person name="Detter J.C."/>
            <person name="Durkin C."/>
            <person name="Falciatore A."/>
            <person name="Fournet J."/>
            <person name="Haruta M."/>
            <person name="Huysman M.J."/>
            <person name="Jenkins B.D."/>
            <person name="Jiroutova K."/>
            <person name="Jorgensen R.E."/>
            <person name="Joubert Y."/>
            <person name="Kaplan A."/>
            <person name="Kroger N."/>
            <person name="Kroth P.G."/>
            <person name="La Roche J."/>
            <person name="Lindquist E."/>
            <person name="Lommer M."/>
            <person name="Martin-Jezequel V."/>
            <person name="Lopez P.J."/>
            <person name="Lucas S."/>
            <person name="Mangogna M."/>
            <person name="McGinnis K."/>
            <person name="Medlin L.K."/>
            <person name="Montsant A."/>
            <person name="Oudot-Le Secq M.P."/>
            <person name="Napoli C."/>
            <person name="Obornik M."/>
            <person name="Parker M.S."/>
            <person name="Petit J.L."/>
            <person name="Porcel B.M."/>
            <person name="Poulsen N."/>
            <person name="Robison M."/>
            <person name="Rychlewski L."/>
            <person name="Rynearson T.A."/>
            <person name="Schmutz J."/>
            <person name="Shapiro H."/>
            <person name="Siaut M."/>
            <person name="Stanley M."/>
            <person name="Sussman M.R."/>
            <person name="Taylor A.R."/>
            <person name="Vardi A."/>
            <person name="von Dassow P."/>
            <person name="Vyverman W."/>
            <person name="Willis A."/>
            <person name="Wyrwicz L.S."/>
            <person name="Rokhsar D.S."/>
            <person name="Weissenbach J."/>
            <person name="Armbrust E.V."/>
            <person name="Green B.R."/>
            <person name="Van de Peer Y."/>
            <person name="Grigoriev I.V."/>
        </authorList>
    </citation>
    <scope>NUCLEOTIDE SEQUENCE [LARGE SCALE GENOMIC DNA]</scope>
    <source>
        <strain evidence="1 2">CCMP1335</strain>
    </source>
</reference>
<name>B5YNT6_THAPS</name>
<organism evidence="1 2">
    <name type="scientific">Thalassiosira pseudonana</name>
    <name type="common">Marine diatom</name>
    <name type="synonym">Cyclotella nana</name>
    <dbReference type="NCBI Taxonomy" id="35128"/>
    <lineage>
        <taxon>Eukaryota</taxon>
        <taxon>Sar</taxon>
        <taxon>Stramenopiles</taxon>
        <taxon>Ochrophyta</taxon>
        <taxon>Bacillariophyta</taxon>
        <taxon>Coscinodiscophyceae</taxon>
        <taxon>Thalassiosirophycidae</taxon>
        <taxon>Thalassiosirales</taxon>
        <taxon>Thalassiosiraceae</taxon>
        <taxon>Thalassiosira</taxon>
    </lineage>
</organism>
<dbReference type="EMBL" id="CP001160">
    <property type="protein sequence ID" value="ACI64688.1"/>
    <property type="molecule type" value="Genomic_DNA"/>
</dbReference>
<dbReference type="InParanoid" id="B5YNT6"/>
<sequence>MSEASISQANASTVNSMANHITPQQQQAAAPSIADLDSIPNQLGHAVVRASDGTILRPPTGTLSERDVGIVWRLMLEIGTVLEGGSGSEENSSGGGEGLQRVTVGFGCVNYAVGLWDGCLYVVKKRSS</sequence>
<dbReference type="HOGENOM" id="CLU_1964031_0_0_1"/>
<keyword evidence="2" id="KW-1185">Reference proteome</keyword>
<accession>B5YNT6</accession>
<dbReference type="GeneID" id="7447187"/>
<reference evidence="1 2" key="1">
    <citation type="journal article" date="2004" name="Science">
        <title>The genome of the diatom Thalassiosira pseudonana: ecology, evolution, and metabolism.</title>
        <authorList>
            <person name="Armbrust E.V."/>
            <person name="Berges J.A."/>
            <person name="Bowler C."/>
            <person name="Green B.R."/>
            <person name="Martinez D."/>
            <person name="Putnam N.H."/>
            <person name="Zhou S."/>
            <person name="Allen A.E."/>
            <person name="Apt K.E."/>
            <person name="Bechner M."/>
            <person name="Brzezinski M.A."/>
            <person name="Chaal B.K."/>
            <person name="Chiovitti A."/>
            <person name="Davis A.K."/>
            <person name="Demarest M.S."/>
            <person name="Detter J.C."/>
            <person name="Glavina T."/>
            <person name="Goodstein D."/>
            <person name="Hadi M.Z."/>
            <person name="Hellsten U."/>
            <person name="Hildebrand M."/>
            <person name="Jenkins B.D."/>
            <person name="Jurka J."/>
            <person name="Kapitonov V.V."/>
            <person name="Kroger N."/>
            <person name="Lau W.W."/>
            <person name="Lane T.W."/>
            <person name="Larimer F.W."/>
            <person name="Lippmeier J.C."/>
            <person name="Lucas S."/>
            <person name="Medina M."/>
            <person name="Montsant A."/>
            <person name="Obornik M."/>
            <person name="Parker M.S."/>
            <person name="Palenik B."/>
            <person name="Pazour G.J."/>
            <person name="Richardson P.M."/>
            <person name="Rynearson T.A."/>
            <person name="Saito M.A."/>
            <person name="Schwartz D.C."/>
            <person name="Thamatrakoln K."/>
            <person name="Valentin K."/>
            <person name="Vardi A."/>
            <person name="Wilkerson F.P."/>
            <person name="Rokhsar D.S."/>
        </authorList>
    </citation>
    <scope>NUCLEOTIDE SEQUENCE [LARGE SCALE GENOMIC DNA]</scope>
    <source>
        <strain evidence="1 2">CCMP1335</strain>
    </source>
</reference>
<gene>
    <name evidence="1" type="ORF">THAPS_23614</name>
</gene>
<dbReference type="AlphaFoldDB" id="B5YNT6"/>
<evidence type="ECO:0000313" key="2">
    <source>
        <dbReference type="Proteomes" id="UP000001449"/>
    </source>
</evidence>
<dbReference type="RefSeq" id="XP_002295971.1">
    <property type="nucleotide sequence ID" value="XM_002295935.1"/>
</dbReference>
<dbReference type="Proteomes" id="UP000001449">
    <property type="component" value="Chromosome 7"/>
</dbReference>
<dbReference type="KEGG" id="tps:THAPS_23614"/>
<proteinExistence type="predicted"/>
<evidence type="ECO:0000313" key="1">
    <source>
        <dbReference type="EMBL" id="ACI64688.1"/>
    </source>
</evidence>